<sequence>MADTAEGTAQLGQDDPHTALGQAEREHTAGDAAADDEDSGGRHLLLLETQANWEGRAPVIQPTT</sequence>
<keyword evidence="3" id="KW-1185">Reference proteome</keyword>
<feature type="region of interest" description="Disordered" evidence="1">
    <location>
        <begin position="1"/>
        <end position="64"/>
    </location>
</feature>
<dbReference type="RefSeq" id="WP_203834095.1">
    <property type="nucleotide sequence ID" value="NZ_BMPW01000014.1"/>
</dbReference>
<dbReference type="Proteomes" id="UP000590749">
    <property type="component" value="Unassembled WGS sequence"/>
</dbReference>
<name>A0A7W5AKZ8_9ACTN</name>
<accession>A0A7W5AKZ8</accession>
<reference evidence="2 3" key="1">
    <citation type="submission" date="2020-08" db="EMBL/GenBank/DDBJ databases">
        <title>Genomic Encyclopedia of Type Strains, Phase III (KMG-III): the genomes of soil and plant-associated and newly described type strains.</title>
        <authorList>
            <person name="Whitman W."/>
        </authorList>
    </citation>
    <scope>NUCLEOTIDE SEQUENCE [LARGE SCALE GENOMIC DNA]</scope>
    <source>
        <strain evidence="2 3">CECT 3287</strain>
    </source>
</reference>
<dbReference type="EMBL" id="JACHXF010000013">
    <property type="protein sequence ID" value="MBB3098002.1"/>
    <property type="molecule type" value="Genomic_DNA"/>
</dbReference>
<evidence type="ECO:0000313" key="3">
    <source>
        <dbReference type="Proteomes" id="UP000590749"/>
    </source>
</evidence>
<comment type="caution">
    <text evidence="2">The sequence shown here is derived from an EMBL/GenBank/DDBJ whole genome shotgun (WGS) entry which is preliminary data.</text>
</comment>
<organism evidence="2 3">
    <name type="scientific">Actinoplanes campanulatus</name>
    <dbReference type="NCBI Taxonomy" id="113559"/>
    <lineage>
        <taxon>Bacteria</taxon>
        <taxon>Bacillati</taxon>
        <taxon>Actinomycetota</taxon>
        <taxon>Actinomycetes</taxon>
        <taxon>Micromonosporales</taxon>
        <taxon>Micromonosporaceae</taxon>
        <taxon>Actinoplanes</taxon>
    </lineage>
</organism>
<evidence type="ECO:0000256" key="1">
    <source>
        <dbReference type="SAM" id="MobiDB-lite"/>
    </source>
</evidence>
<proteinExistence type="predicted"/>
<protein>
    <submittedName>
        <fullName evidence="2">Uncharacterized protein</fullName>
    </submittedName>
</protein>
<gene>
    <name evidence="2" type="ORF">FHR83_005687</name>
</gene>
<evidence type="ECO:0000313" key="2">
    <source>
        <dbReference type="EMBL" id="MBB3098002.1"/>
    </source>
</evidence>
<dbReference type="AlphaFoldDB" id="A0A7W5AKZ8"/>